<evidence type="ECO:0000259" key="5">
    <source>
        <dbReference type="Pfam" id="PF04542"/>
    </source>
</evidence>
<comment type="caution">
    <text evidence="7">The sequence shown here is derived from an EMBL/GenBank/DDBJ whole genome shotgun (WGS) entry which is preliminary data.</text>
</comment>
<keyword evidence="2" id="KW-0805">Transcription regulation</keyword>
<evidence type="ECO:0000256" key="2">
    <source>
        <dbReference type="ARBA" id="ARBA00023015"/>
    </source>
</evidence>
<dbReference type="AlphaFoldDB" id="A0A1F7L0C7"/>
<evidence type="ECO:0000256" key="1">
    <source>
        <dbReference type="ARBA" id="ARBA00010641"/>
    </source>
</evidence>
<sequence>MPRSYTKMDIENLVKLGQKGDIDSYGKLFELLSDEIFRYCMIQLHSVPDSEDIVSETFKKAWSYIYKYKKDNFRAFLYAIARNLIYDYFDDKKKTNITNIDTFEKFDKHDGKSEILDKVTKDDECQKLHEAIAQLPQDYKEIVILRFIEDLPVQEVAVIIDKSPESVRVTQHRAIAKLKQILNNGR</sequence>
<dbReference type="InterPro" id="IPR007627">
    <property type="entry name" value="RNA_pol_sigma70_r2"/>
</dbReference>
<dbReference type="GO" id="GO:0003677">
    <property type="term" value="F:DNA binding"/>
    <property type="evidence" value="ECO:0007669"/>
    <property type="project" value="InterPro"/>
</dbReference>
<dbReference type="Pfam" id="PF08281">
    <property type="entry name" value="Sigma70_r4_2"/>
    <property type="match status" value="1"/>
</dbReference>
<dbReference type="InterPro" id="IPR013324">
    <property type="entry name" value="RNA_pol_sigma_r3/r4-like"/>
</dbReference>
<evidence type="ECO:0000256" key="4">
    <source>
        <dbReference type="ARBA" id="ARBA00023163"/>
    </source>
</evidence>
<feature type="domain" description="RNA polymerase sigma-70 region 2" evidence="5">
    <location>
        <begin position="28"/>
        <end position="94"/>
    </location>
</feature>
<evidence type="ECO:0000256" key="3">
    <source>
        <dbReference type="ARBA" id="ARBA00023082"/>
    </source>
</evidence>
<keyword evidence="3" id="KW-0731">Sigma factor</keyword>
<protein>
    <recommendedName>
        <fullName evidence="9">RNA polymerase sigma factor</fullName>
    </recommendedName>
</protein>
<dbReference type="InterPro" id="IPR013249">
    <property type="entry name" value="RNA_pol_sigma70_r4_t2"/>
</dbReference>
<dbReference type="InterPro" id="IPR036388">
    <property type="entry name" value="WH-like_DNA-bd_sf"/>
</dbReference>
<dbReference type="Proteomes" id="UP000177050">
    <property type="component" value="Unassembled WGS sequence"/>
</dbReference>
<dbReference type="Gene3D" id="1.10.1740.10">
    <property type="match status" value="1"/>
</dbReference>
<dbReference type="SUPFAM" id="SSF88946">
    <property type="entry name" value="Sigma2 domain of RNA polymerase sigma factors"/>
    <property type="match status" value="1"/>
</dbReference>
<dbReference type="GO" id="GO:0016987">
    <property type="term" value="F:sigma factor activity"/>
    <property type="evidence" value="ECO:0007669"/>
    <property type="project" value="UniProtKB-KW"/>
</dbReference>
<dbReference type="CDD" id="cd06171">
    <property type="entry name" value="Sigma70_r4"/>
    <property type="match status" value="1"/>
</dbReference>
<dbReference type="NCBIfam" id="TIGR02937">
    <property type="entry name" value="sigma70-ECF"/>
    <property type="match status" value="1"/>
</dbReference>
<evidence type="ECO:0008006" key="9">
    <source>
        <dbReference type="Google" id="ProtNLM"/>
    </source>
</evidence>
<organism evidence="7 8">
    <name type="scientific">Candidatus Roizmanbacteria bacterium RIFOXYD1_FULL_38_12</name>
    <dbReference type="NCBI Taxonomy" id="1802093"/>
    <lineage>
        <taxon>Bacteria</taxon>
        <taxon>Candidatus Roizmaniibacteriota</taxon>
    </lineage>
</organism>
<keyword evidence="4" id="KW-0804">Transcription</keyword>
<dbReference type="InterPro" id="IPR014284">
    <property type="entry name" value="RNA_pol_sigma-70_dom"/>
</dbReference>
<evidence type="ECO:0000313" key="8">
    <source>
        <dbReference type="Proteomes" id="UP000177050"/>
    </source>
</evidence>
<dbReference type="InterPro" id="IPR039425">
    <property type="entry name" value="RNA_pol_sigma-70-like"/>
</dbReference>
<proteinExistence type="inferred from homology"/>
<accession>A0A1F7L0C7</accession>
<dbReference type="GO" id="GO:0006352">
    <property type="term" value="P:DNA-templated transcription initiation"/>
    <property type="evidence" value="ECO:0007669"/>
    <property type="project" value="InterPro"/>
</dbReference>
<dbReference type="PANTHER" id="PTHR43133">
    <property type="entry name" value="RNA POLYMERASE ECF-TYPE SIGMA FACTO"/>
    <property type="match status" value="1"/>
</dbReference>
<evidence type="ECO:0000259" key="6">
    <source>
        <dbReference type="Pfam" id="PF08281"/>
    </source>
</evidence>
<dbReference type="SUPFAM" id="SSF88659">
    <property type="entry name" value="Sigma3 and sigma4 domains of RNA polymerase sigma factors"/>
    <property type="match status" value="1"/>
</dbReference>
<feature type="domain" description="RNA polymerase sigma factor 70 region 4 type 2" evidence="6">
    <location>
        <begin position="126"/>
        <end position="178"/>
    </location>
</feature>
<name>A0A1F7L0C7_9BACT</name>
<gene>
    <name evidence="7" type="ORF">A3K52_02020</name>
</gene>
<evidence type="ECO:0000313" key="7">
    <source>
        <dbReference type="EMBL" id="OGK73548.1"/>
    </source>
</evidence>
<dbReference type="PANTHER" id="PTHR43133:SF57">
    <property type="entry name" value="RNA POLYMERASE SIGMA-70 FACTOR"/>
    <property type="match status" value="1"/>
</dbReference>
<dbReference type="Pfam" id="PF04542">
    <property type="entry name" value="Sigma70_r2"/>
    <property type="match status" value="1"/>
</dbReference>
<dbReference type="Gene3D" id="1.10.10.10">
    <property type="entry name" value="Winged helix-like DNA-binding domain superfamily/Winged helix DNA-binding domain"/>
    <property type="match status" value="1"/>
</dbReference>
<dbReference type="InterPro" id="IPR013325">
    <property type="entry name" value="RNA_pol_sigma_r2"/>
</dbReference>
<reference evidence="7 8" key="1">
    <citation type="journal article" date="2016" name="Nat. Commun.">
        <title>Thousands of microbial genomes shed light on interconnected biogeochemical processes in an aquifer system.</title>
        <authorList>
            <person name="Anantharaman K."/>
            <person name="Brown C.T."/>
            <person name="Hug L.A."/>
            <person name="Sharon I."/>
            <person name="Castelle C.J."/>
            <person name="Probst A.J."/>
            <person name="Thomas B.C."/>
            <person name="Singh A."/>
            <person name="Wilkins M.J."/>
            <person name="Karaoz U."/>
            <person name="Brodie E.L."/>
            <person name="Williams K.H."/>
            <person name="Hubbard S.S."/>
            <person name="Banfield J.F."/>
        </authorList>
    </citation>
    <scope>NUCLEOTIDE SEQUENCE [LARGE SCALE GENOMIC DNA]</scope>
</reference>
<dbReference type="EMBL" id="MGBR01000001">
    <property type="protein sequence ID" value="OGK73548.1"/>
    <property type="molecule type" value="Genomic_DNA"/>
</dbReference>
<comment type="similarity">
    <text evidence="1">Belongs to the sigma-70 factor family. ECF subfamily.</text>
</comment>